<dbReference type="PANTHER" id="PTHR45947:SF14">
    <property type="entry name" value="SLL1723 PROTEIN"/>
    <property type="match status" value="1"/>
</dbReference>
<proteinExistence type="predicted"/>
<evidence type="ECO:0000259" key="1">
    <source>
        <dbReference type="Pfam" id="PF00534"/>
    </source>
</evidence>
<dbReference type="CDD" id="cd03801">
    <property type="entry name" value="GT4_PimA-like"/>
    <property type="match status" value="1"/>
</dbReference>
<protein>
    <submittedName>
        <fullName evidence="3">Glycosyltransferase family 4 protein</fullName>
    </submittedName>
</protein>
<dbReference type="RefSeq" id="WP_254089773.1">
    <property type="nucleotide sequence ID" value="NZ_JAHESC010000009.1"/>
</dbReference>
<accession>A0AAP2D9F5</accession>
<dbReference type="AlphaFoldDB" id="A0AAP2D9F5"/>
<evidence type="ECO:0000313" key="4">
    <source>
        <dbReference type="Proteomes" id="UP001319180"/>
    </source>
</evidence>
<gene>
    <name evidence="3" type="ORF">KK078_08215</name>
</gene>
<dbReference type="SUPFAM" id="SSF53756">
    <property type="entry name" value="UDP-Glycosyltransferase/glycogen phosphorylase"/>
    <property type="match status" value="1"/>
</dbReference>
<dbReference type="Proteomes" id="UP001319180">
    <property type="component" value="Unassembled WGS sequence"/>
</dbReference>
<feature type="domain" description="Glycosyltransferase subfamily 4-like N-terminal" evidence="2">
    <location>
        <begin position="17"/>
        <end position="169"/>
    </location>
</feature>
<keyword evidence="4" id="KW-1185">Reference proteome</keyword>
<dbReference type="Pfam" id="PF00534">
    <property type="entry name" value="Glycos_transf_1"/>
    <property type="match status" value="1"/>
</dbReference>
<dbReference type="InterPro" id="IPR028098">
    <property type="entry name" value="Glyco_trans_4-like_N"/>
</dbReference>
<dbReference type="Pfam" id="PF13439">
    <property type="entry name" value="Glyco_transf_4"/>
    <property type="match status" value="1"/>
</dbReference>
<dbReference type="PANTHER" id="PTHR45947">
    <property type="entry name" value="SULFOQUINOVOSYL TRANSFERASE SQD2"/>
    <property type="match status" value="1"/>
</dbReference>
<reference evidence="3 4" key="1">
    <citation type="submission" date="2021-05" db="EMBL/GenBank/DDBJ databases">
        <title>A Polyphasic approach of four new species of the genus Ohtaekwangia: Ohtaekwangia histidinii sp. nov., Ohtaekwangia cretensis sp. nov., Ohtaekwangia indiensis sp. nov., Ohtaekwangia reichenbachii sp. nov. from diverse environment.</title>
        <authorList>
            <person name="Octaviana S."/>
        </authorList>
    </citation>
    <scope>NUCLEOTIDE SEQUENCE [LARGE SCALE GENOMIC DNA]</scope>
    <source>
        <strain evidence="3 4">PWU37</strain>
    </source>
</reference>
<dbReference type="GO" id="GO:0016757">
    <property type="term" value="F:glycosyltransferase activity"/>
    <property type="evidence" value="ECO:0007669"/>
    <property type="project" value="InterPro"/>
</dbReference>
<comment type="caution">
    <text evidence="3">The sequence shown here is derived from an EMBL/GenBank/DDBJ whole genome shotgun (WGS) entry which is preliminary data.</text>
</comment>
<name>A0AAP2D9F5_9BACT</name>
<dbReference type="Gene3D" id="3.40.50.2000">
    <property type="entry name" value="Glycogen Phosphorylase B"/>
    <property type="match status" value="2"/>
</dbReference>
<organism evidence="3 4">
    <name type="scientific">Dawidia soli</name>
    <dbReference type="NCBI Taxonomy" id="2782352"/>
    <lineage>
        <taxon>Bacteria</taxon>
        <taxon>Pseudomonadati</taxon>
        <taxon>Bacteroidota</taxon>
        <taxon>Cytophagia</taxon>
        <taxon>Cytophagales</taxon>
        <taxon>Chryseotaleaceae</taxon>
        <taxon>Dawidia</taxon>
    </lineage>
</organism>
<evidence type="ECO:0000259" key="2">
    <source>
        <dbReference type="Pfam" id="PF13439"/>
    </source>
</evidence>
<feature type="domain" description="Glycosyl transferase family 1" evidence="1">
    <location>
        <begin position="188"/>
        <end position="343"/>
    </location>
</feature>
<dbReference type="EMBL" id="JAHESC010000009">
    <property type="protein sequence ID" value="MBT1686535.1"/>
    <property type="molecule type" value="Genomic_DNA"/>
</dbReference>
<dbReference type="InterPro" id="IPR001296">
    <property type="entry name" value="Glyco_trans_1"/>
</dbReference>
<evidence type="ECO:0000313" key="3">
    <source>
        <dbReference type="EMBL" id="MBT1686535.1"/>
    </source>
</evidence>
<dbReference type="InterPro" id="IPR050194">
    <property type="entry name" value="Glycosyltransferase_grp1"/>
</dbReference>
<sequence length="375" mass="41499">MAATLSILHLSSEKTWRGGEQQIAYLLEELGKHGVQNHVAARKGSAFEAHCRRENIPVIALPFKNAVDLRTALAIKRYCRAHAIDLVHMHSAKSHGLGVISHVLGNQTPLVLSRRVMFMPKRSWFTRWKYNHPAIVRVLCVSDKIKEVMQAYLKHPEKAVTVYSGVDLHKFDPARRGDLLAREGIRRPGRAVIGNTGALEYEKDYPTFIDTIGKLVQKKLSVHGVIIGKGSEEEALKKYVQDKQLGDVISFTGFRKDLVSLLPELDVFLMPSIQEGLGTSVLDAFLAQVPVVATQAGGIPEMVISGQTGLLARTGDSTALAEHIEAILTNPALRESLVRGAQEKVKEFSKEQMARRTLAIYHDIIRDKLLATAGQ</sequence>